<dbReference type="GeneID" id="94196484"/>
<evidence type="ECO:0000313" key="2">
    <source>
        <dbReference type="EMBL" id="GIX65003.1"/>
    </source>
</evidence>
<reference evidence="2 3" key="1">
    <citation type="submission" date="2021-06" db="EMBL/GenBank/DDBJ databases">
        <title>Genome sequence of Babesia caballi.</title>
        <authorList>
            <person name="Yamagishi J."/>
            <person name="Kidaka T."/>
            <person name="Ochi A."/>
        </authorList>
    </citation>
    <scope>NUCLEOTIDE SEQUENCE [LARGE SCALE GENOMIC DNA]</scope>
    <source>
        <strain evidence="2">USDA-D6B2</strain>
    </source>
</reference>
<dbReference type="AlphaFoldDB" id="A0AAV4LYA7"/>
<feature type="signal peptide" evidence="1">
    <location>
        <begin position="1"/>
        <end position="20"/>
    </location>
</feature>
<keyword evidence="3" id="KW-1185">Reference proteome</keyword>
<gene>
    <name evidence="2" type="ORF">BcabD6B2_44380</name>
</gene>
<dbReference type="Proteomes" id="UP001497744">
    <property type="component" value="Unassembled WGS sequence"/>
</dbReference>
<sequence length="262" mass="27619">MGYLLLLHQALALLERVVELGVGVDELAPADEQLEPLAQVRAAAVPLGEGAHALRVVHDESGAVADAVLDVVAHELVQQLGGRGRLGHLEAGFLDGLAVVVVGVRPVELAARELGVVGHVDAFVAEALADLKHLLEAADDDHLERELGGHAQKEVNVEVIVVGNEGAGGGAAALNVQGRRLDLNEVPAGEEPPREGDDPRTHVHHLERFLVHDEVQVALAEPDLGVLEPGLVRKHVQAGGQQLDFPREHAQFTSLGTSCCGM</sequence>
<name>A0AAV4LYA7_BABCB</name>
<accession>A0AAV4LYA7</accession>
<protein>
    <submittedName>
        <fullName evidence="2">Uncharacterized protein</fullName>
    </submittedName>
</protein>
<dbReference type="AntiFam" id="ANF00081">
    <property type="entry name" value="Shadow ORF (opposite lysS)"/>
</dbReference>
<comment type="caution">
    <text evidence="2">The sequence shown here is derived from an EMBL/GenBank/DDBJ whole genome shotgun (WGS) entry which is preliminary data.</text>
</comment>
<dbReference type="EMBL" id="BPLF01000004">
    <property type="protein sequence ID" value="GIX65003.1"/>
    <property type="molecule type" value="Genomic_DNA"/>
</dbReference>
<evidence type="ECO:0000313" key="3">
    <source>
        <dbReference type="Proteomes" id="UP001497744"/>
    </source>
</evidence>
<feature type="chain" id="PRO_5043517524" evidence="1">
    <location>
        <begin position="21"/>
        <end position="262"/>
    </location>
</feature>
<proteinExistence type="predicted"/>
<keyword evidence="1" id="KW-0732">Signal</keyword>
<evidence type="ECO:0000256" key="1">
    <source>
        <dbReference type="SAM" id="SignalP"/>
    </source>
</evidence>
<dbReference type="RefSeq" id="XP_067717072.1">
    <property type="nucleotide sequence ID" value="XM_067860971.1"/>
</dbReference>
<organism evidence="2 3">
    <name type="scientific">Babesia caballi</name>
    <dbReference type="NCBI Taxonomy" id="5871"/>
    <lineage>
        <taxon>Eukaryota</taxon>
        <taxon>Sar</taxon>
        <taxon>Alveolata</taxon>
        <taxon>Apicomplexa</taxon>
        <taxon>Aconoidasida</taxon>
        <taxon>Piroplasmida</taxon>
        <taxon>Babesiidae</taxon>
        <taxon>Babesia</taxon>
    </lineage>
</organism>